<sequence>MLSPLPLVSAPPVAPTMPLPAPGSQVIWAYQSRFQQAAQAIANGIFDTLDDDLAPDVLLMGIPVAEPDQQNEDVLAAVCLEPADCGLDFAHFGRVLARGQEFQLREPWGAYFDREQVMSEEMIRRKQHSIGLRLAVQEVLDKVDSADKKRQSFAGIPIQIGDFYVLTVLRLSRKVLRTHPALTPNRYYTDGRLLASSLGLAAVLRFHEECVKSLTEPEPGSGMLLRHRETDELLRAAGKLLMDTPAQALGISPATAKLFATYNTISSLRYEGAEGVGKMYLAKRRHPNLEEVFALTCPTPLTDYRAVRKLLEMTTSDVSLLADGENVYALGRPIGHYDPSREDLFVINFVTHYAWEFQHDGKVLMRTTYGNPSLPRARLNRSQFRKDLRRTFDLTAPEKVERLWDVVLEASRQKHGTLVVVTTEALAEADRLKLQCTLIEPVPLTPLITRLVTSIDGAVLVDPESYCYSIGVILDGKASGRGTSTRGARYNSAIRYVESSPYPCMAIVVSEDGMVDVITKESLAEEE</sequence>
<evidence type="ECO:0000313" key="2">
    <source>
        <dbReference type="Proteomes" id="UP000605392"/>
    </source>
</evidence>
<accession>A0ACB5PM89</accession>
<protein>
    <submittedName>
        <fullName evidence="1">Uncharacterized protein</fullName>
    </submittedName>
</protein>
<proteinExistence type="predicted"/>
<name>A0ACB5PM89_9BACT</name>
<comment type="caution">
    <text evidence="1">The sequence shown here is derived from an EMBL/GenBank/DDBJ whole genome shotgun (WGS) entry which is preliminary data.</text>
</comment>
<organism evidence="1 2">
    <name type="scientific">Hymenobacter qilianensis</name>
    <dbReference type="NCBI Taxonomy" id="1385715"/>
    <lineage>
        <taxon>Bacteria</taxon>
        <taxon>Pseudomonadati</taxon>
        <taxon>Bacteroidota</taxon>
        <taxon>Cytophagia</taxon>
        <taxon>Cytophagales</taxon>
        <taxon>Hymenobacteraceae</taxon>
        <taxon>Hymenobacter</taxon>
    </lineage>
</organism>
<evidence type="ECO:0000313" key="1">
    <source>
        <dbReference type="EMBL" id="GGF51867.1"/>
    </source>
</evidence>
<dbReference type="EMBL" id="BMFN01000001">
    <property type="protein sequence ID" value="GGF51867.1"/>
    <property type="molecule type" value="Genomic_DNA"/>
</dbReference>
<gene>
    <name evidence="1" type="ORF">GCM10011375_04140</name>
</gene>
<reference evidence="1 2" key="1">
    <citation type="journal article" date="2019" name="Int. J. Syst. Evol. Microbiol.">
        <title>The Global Catalogue of Microorganisms (GCM) 10K type strain sequencing project: providing services to taxonomists for standard genome sequencing and annotation.</title>
        <authorList>
            <consortium name="The Broad Institute Genomics Platform"/>
            <consortium name="The Broad Institute Genome Sequencing Center for Infectious Disease"/>
            <person name="Wu L."/>
            <person name="Ma J."/>
        </authorList>
    </citation>
    <scope>NUCLEOTIDE SEQUENCE [LARGE SCALE GENOMIC DNA]</scope>
    <source>
        <strain evidence="1 2">CGMCC 1.12720</strain>
    </source>
</reference>
<keyword evidence="2" id="KW-1185">Reference proteome</keyword>
<dbReference type="Proteomes" id="UP000605392">
    <property type="component" value="Unassembled WGS sequence"/>
</dbReference>